<dbReference type="RefSeq" id="WP_219778065.1">
    <property type="nucleotide sequence ID" value="NZ_JAHXPT010000002.1"/>
</dbReference>
<dbReference type="Proteomes" id="UP001519921">
    <property type="component" value="Unassembled WGS sequence"/>
</dbReference>
<keyword evidence="2" id="KW-1185">Reference proteome</keyword>
<protein>
    <submittedName>
        <fullName evidence="1">Uncharacterized protein</fullName>
    </submittedName>
</protein>
<comment type="caution">
    <text evidence="1">The sequence shown here is derived from an EMBL/GenBank/DDBJ whole genome shotgun (WGS) entry which is preliminary data.</text>
</comment>
<sequence>MSKNIQDLIDYLEVIKKEGGADTEVRVDGCVVEEFEDYIEIDHVKDYVDFVTPSRM</sequence>
<dbReference type="EMBL" id="JAHXPT010000002">
    <property type="protein sequence ID" value="MBW6409004.1"/>
    <property type="molecule type" value="Genomic_DNA"/>
</dbReference>
<evidence type="ECO:0000313" key="2">
    <source>
        <dbReference type="Proteomes" id="UP001519921"/>
    </source>
</evidence>
<evidence type="ECO:0000313" key="1">
    <source>
        <dbReference type="EMBL" id="MBW6409004.1"/>
    </source>
</evidence>
<organism evidence="1 2">
    <name type="scientific">Clostridium weizhouense</name>
    <dbReference type="NCBI Taxonomy" id="2859781"/>
    <lineage>
        <taxon>Bacteria</taxon>
        <taxon>Bacillati</taxon>
        <taxon>Bacillota</taxon>
        <taxon>Clostridia</taxon>
        <taxon>Eubacteriales</taxon>
        <taxon>Clostridiaceae</taxon>
        <taxon>Clostridium</taxon>
    </lineage>
</organism>
<reference evidence="1 2" key="1">
    <citation type="submission" date="2021-07" db="EMBL/GenBank/DDBJ databases">
        <title>Clostridium weizhouense sp. nov., an anaerobic bacterium isolated from activated sludge of Petroleum wastewater.</title>
        <authorList>
            <person name="Li Q."/>
        </authorList>
    </citation>
    <scope>NUCLEOTIDE SEQUENCE [LARGE SCALE GENOMIC DNA]</scope>
    <source>
        <strain evidence="1 2">YB-6</strain>
    </source>
</reference>
<accession>A0ABS7AK28</accession>
<name>A0ABS7AK28_9CLOT</name>
<gene>
    <name evidence="1" type="ORF">KYD98_02770</name>
</gene>
<proteinExistence type="predicted"/>